<keyword evidence="2 5" id="KW-0808">Transferase</keyword>
<dbReference type="CDD" id="cd02393">
    <property type="entry name" value="KH-I_PNPase"/>
    <property type="match status" value="1"/>
</dbReference>
<dbReference type="SUPFAM" id="SSF50249">
    <property type="entry name" value="Nucleic acid-binding proteins"/>
    <property type="match status" value="1"/>
</dbReference>
<evidence type="ECO:0000256" key="6">
    <source>
        <dbReference type="SAM" id="MobiDB-lite"/>
    </source>
</evidence>
<comment type="caution">
    <text evidence="8">The sequence shown here is derived from an EMBL/GenBank/DDBJ whole genome shotgun (WGS) entry which is preliminary data.</text>
</comment>
<dbReference type="InterPro" id="IPR003029">
    <property type="entry name" value="S1_domain"/>
</dbReference>
<dbReference type="STRING" id="1802115.A2756_06470"/>
<name>A0A1G2G8L8_9BACT</name>
<dbReference type="GO" id="GO:0000287">
    <property type="term" value="F:magnesium ion binding"/>
    <property type="evidence" value="ECO:0007669"/>
    <property type="project" value="UniProtKB-UniRule"/>
</dbReference>
<dbReference type="NCBIfam" id="NF008805">
    <property type="entry name" value="PRK11824.1"/>
    <property type="match status" value="1"/>
</dbReference>
<dbReference type="GO" id="GO:0005829">
    <property type="term" value="C:cytosol"/>
    <property type="evidence" value="ECO:0007669"/>
    <property type="project" value="TreeGrafter"/>
</dbReference>
<dbReference type="PROSITE" id="PS50126">
    <property type="entry name" value="S1"/>
    <property type="match status" value="1"/>
</dbReference>
<evidence type="ECO:0000313" key="9">
    <source>
        <dbReference type="Proteomes" id="UP000177785"/>
    </source>
</evidence>
<dbReference type="InterPro" id="IPR036612">
    <property type="entry name" value="KH_dom_type_1_sf"/>
</dbReference>
<dbReference type="InterPro" id="IPR036345">
    <property type="entry name" value="ExoRNase_PH_dom2_sf"/>
</dbReference>
<dbReference type="SMART" id="SM00322">
    <property type="entry name" value="KH"/>
    <property type="match status" value="1"/>
</dbReference>
<dbReference type="Gene3D" id="2.40.50.140">
    <property type="entry name" value="Nucleic acid-binding proteins"/>
    <property type="match status" value="1"/>
</dbReference>
<protein>
    <recommendedName>
        <fullName evidence="5">Polyribonucleotide nucleotidyltransferase</fullName>
        <ecNumber evidence="5">2.7.7.8</ecNumber>
    </recommendedName>
    <alternativeName>
        <fullName evidence="5">Polynucleotide phosphorylase</fullName>
        <shortName evidence="5">PNPase</shortName>
    </alternativeName>
</protein>
<feature type="binding site" evidence="5">
    <location>
        <position position="496"/>
    </location>
    <ligand>
        <name>Mg(2+)</name>
        <dbReference type="ChEBI" id="CHEBI:18420"/>
    </ligand>
</feature>
<keyword evidence="5" id="KW-0963">Cytoplasm</keyword>
<dbReference type="CDD" id="cd11364">
    <property type="entry name" value="RNase_PH_PNPase_2"/>
    <property type="match status" value="1"/>
</dbReference>
<comment type="similarity">
    <text evidence="1 5">Belongs to the polyribonucleotide nucleotidyltransferase family.</text>
</comment>
<dbReference type="SUPFAM" id="SSF54791">
    <property type="entry name" value="Eukaryotic type KH-domain (KH-domain type I)"/>
    <property type="match status" value="1"/>
</dbReference>
<comment type="function">
    <text evidence="5">Involved in mRNA degradation. Catalyzes the phosphorolysis of single-stranded polyribonucleotides processively in the 3'- to 5'-direction.</text>
</comment>
<comment type="subcellular location">
    <subcellularLocation>
        <location evidence="5">Cytoplasm</location>
    </subcellularLocation>
</comment>
<dbReference type="InterPro" id="IPR020568">
    <property type="entry name" value="Ribosomal_Su5_D2-typ_SF"/>
</dbReference>
<dbReference type="InterPro" id="IPR001247">
    <property type="entry name" value="ExoRNase_PH_dom1"/>
</dbReference>
<evidence type="ECO:0000313" key="8">
    <source>
        <dbReference type="EMBL" id="OGZ46218.1"/>
    </source>
</evidence>
<evidence type="ECO:0000256" key="1">
    <source>
        <dbReference type="ARBA" id="ARBA00007404"/>
    </source>
</evidence>
<dbReference type="GO" id="GO:0006396">
    <property type="term" value="P:RNA processing"/>
    <property type="evidence" value="ECO:0007669"/>
    <property type="project" value="InterPro"/>
</dbReference>
<dbReference type="Pfam" id="PF00013">
    <property type="entry name" value="KH_1"/>
    <property type="match status" value="1"/>
</dbReference>
<feature type="compositionally biased region" description="Basic and acidic residues" evidence="6">
    <location>
        <begin position="701"/>
        <end position="712"/>
    </location>
</feature>
<dbReference type="InterPro" id="IPR027408">
    <property type="entry name" value="PNPase/RNase_PH_dom_sf"/>
</dbReference>
<dbReference type="InterPro" id="IPR004088">
    <property type="entry name" value="KH_dom_type_1"/>
</dbReference>
<evidence type="ECO:0000256" key="4">
    <source>
        <dbReference type="ARBA" id="ARBA00022884"/>
    </source>
</evidence>
<dbReference type="GO" id="GO:0006402">
    <property type="term" value="P:mRNA catabolic process"/>
    <property type="evidence" value="ECO:0007669"/>
    <property type="project" value="UniProtKB-UniRule"/>
</dbReference>
<dbReference type="GO" id="GO:0000175">
    <property type="term" value="F:3'-5'-RNA exonuclease activity"/>
    <property type="evidence" value="ECO:0007669"/>
    <property type="project" value="TreeGrafter"/>
</dbReference>
<dbReference type="GO" id="GO:0003723">
    <property type="term" value="F:RNA binding"/>
    <property type="evidence" value="ECO:0007669"/>
    <property type="project" value="UniProtKB-UniRule"/>
</dbReference>
<keyword evidence="4 5" id="KW-0694">RNA-binding</keyword>
<dbReference type="InterPro" id="IPR036456">
    <property type="entry name" value="PNPase_PH_RNA-bd_sf"/>
</dbReference>
<dbReference type="SUPFAM" id="SSF55666">
    <property type="entry name" value="Ribonuclease PH domain 2-like"/>
    <property type="match status" value="2"/>
</dbReference>
<reference evidence="8 9" key="1">
    <citation type="journal article" date="2016" name="Nat. Commun.">
        <title>Thousands of microbial genomes shed light on interconnected biogeochemical processes in an aquifer system.</title>
        <authorList>
            <person name="Anantharaman K."/>
            <person name="Brown C.T."/>
            <person name="Hug L.A."/>
            <person name="Sharon I."/>
            <person name="Castelle C.J."/>
            <person name="Probst A.J."/>
            <person name="Thomas B.C."/>
            <person name="Singh A."/>
            <person name="Wilkins M.J."/>
            <person name="Karaoz U."/>
            <person name="Brodie E.L."/>
            <person name="Williams K.H."/>
            <person name="Hubbard S.S."/>
            <person name="Banfield J.F."/>
        </authorList>
    </citation>
    <scope>NUCLEOTIDE SEQUENCE [LARGE SCALE GENOMIC DNA]</scope>
</reference>
<dbReference type="PANTHER" id="PTHR11252:SF0">
    <property type="entry name" value="POLYRIBONUCLEOTIDE NUCLEOTIDYLTRANSFERASE 1, MITOCHONDRIAL"/>
    <property type="match status" value="1"/>
</dbReference>
<dbReference type="InterPro" id="IPR012340">
    <property type="entry name" value="NA-bd_OB-fold"/>
</dbReference>
<dbReference type="Gene3D" id="3.30.1370.10">
    <property type="entry name" value="K Homology domain, type 1"/>
    <property type="match status" value="1"/>
</dbReference>
<proteinExistence type="inferred from homology"/>
<evidence type="ECO:0000256" key="2">
    <source>
        <dbReference type="ARBA" id="ARBA00022679"/>
    </source>
</evidence>
<dbReference type="Pfam" id="PF01138">
    <property type="entry name" value="RNase_PH"/>
    <property type="match status" value="2"/>
</dbReference>
<dbReference type="SMART" id="SM00316">
    <property type="entry name" value="S1"/>
    <property type="match status" value="1"/>
</dbReference>
<dbReference type="InterPro" id="IPR015847">
    <property type="entry name" value="ExoRNase_PH_dom2"/>
</dbReference>
<dbReference type="Gene3D" id="3.30.230.70">
    <property type="entry name" value="GHMP Kinase, N-terminal domain"/>
    <property type="match status" value="2"/>
</dbReference>
<dbReference type="HAMAP" id="MF_01595">
    <property type="entry name" value="PNPase"/>
    <property type="match status" value="1"/>
</dbReference>
<comment type="catalytic activity">
    <reaction evidence="5">
        <text>RNA(n+1) + phosphate = RNA(n) + a ribonucleoside 5'-diphosphate</text>
        <dbReference type="Rhea" id="RHEA:22096"/>
        <dbReference type="Rhea" id="RHEA-COMP:14527"/>
        <dbReference type="Rhea" id="RHEA-COMP:17342"/>
        <dbReference type="ChEBI" id="CHEBI:43474"/>
        <dbReference type="ChEBI" id="CHEBI:57930"/>
        <dbReference type="ChEBI" id="CHEBI:140395"/>
        <dbReference type="EC" id="2.7.7.8"/>
    </reaction>
</comment>
<dbReference type="PIRSF" id="PIRSF005499">
    <property type="entry name" value="PNPase"/>
    <property type="match status" value="1"/>
</dbReference>
<dbReference type="NCBIfam" id="TIGR03591">
    <property type="entry name" value="polynuc_phos"/>
    <property type="match status" value="1"/>
</dbReference>
<comment type="cofactor">
    <cofactor evidence="5">
        <name>Mg(2+)</name>
        <dbReference type="ChEBI" id="CHEBI:18420"/>
    </cofactor>
</comment>
<dbReference type="Proteomes" id="UP000177785">
    <property type="component" value="Unassembled WGS sequence"/>
</dbReference>
<feature type="compositionally biased region" description="Gly residues" evidence="6">
    <location>
        <begin position="714"/>
        <end position="723"/>
    </location>
</feature>
<dbReference type="EC" id="2.7.7.8" evidence="5"/>
<dbReference type="SUPFAM" id="SSF46915">
    <property type="entry name" value="Polynucleotide phosphorylase/guanosine pentaphosphate synthase (PNPase/GPSI), domain 3"/>
    <property type="match status" value="1"/>
</dbReference>
<feature type="region of interest" description="Disordered" evidence="6">
    <location>
        <begin position="699"/>
        <end position="740"/>
    </location>
</feature>
<dbReference type="FunFam" id="3.30.1370.10:FF:000001">
    <property type="entry name" value="Polyribonucleotide nucleotidyltransferase"/>
    <property type="match status" value="1"/>
</dbReference>
<evidence type="ECO:0000256" key="5">
    <source>
        <dbReference type="HAMAP-Rule" id="MF_01595"/>
    </source>
</evidence>
<dbReference type="PROSITE" id="PS50084">
    <property type="entry name" value="KH_TYPE_1"/>
    <property type="match status" value="1"/>
</dbReference>
<feature type="binding site" evidence="5">
    <location>
        <position position="490"/>
    </location>
    <ligand>
        <name>Mg(2+)</name>
        <dbReference type="ChEBI" id="CHEBI:18420"/>
    </ligand>
</feature>
<accession>A0A1G2G8L8</accession>
<dbReference type="PANTHER" id="PTHR11252">
    <property type="entry name" value="POLYRIBONUCLEOTIDE NUCLEOTIDYLTRANSFERASE"/>
    <property type="match status" value="1"/>
</dbReference>
<dbReference type="InterPro" id="IPR004087">
    <property type="entry name" value="KH_dom"/>
</dbReference>
<evidence type="ECO:0000256" key="3">
    <source>
        <dbReference type="ARBA" id="ARBA00022695"/>
    </source>
</evidence>
<dbReference type="Pfam" id="PF00575">
    <property type="entry name" value="S1"/>
    <property type="match status" value="1"/>
</dbReference>
<dbReference type="AlphaFoldDB" id="A0A1G2G8L8"/>
<organism evidence="8 9">
    <name type="scientific">Candidatus Ryanbacteria bacterium RIFCSPHIGHO2_01_FULL_48_27</name>
    <dbReference type="NCBI Taxonomy" id="1802115"/>
    <lineage>
        <taxon>Bacteria</taxon>
        <taxon>Candidatus Ryaniibacteriota</taxon>
    </lineage>
</organism>
<dbReference type="GO" id="GO:0004654">
    <property type="term" value="F:polyribonucleotide nucleotidyltransferase activity"/>
    <property type="evidence" value="ECO:0007669"/>
    <property type="project" value="UniProtKB-UniRule"/>
</dbReference>
<feature type="domain" description="S1 motif" evidence="7">
    <location>
        <begin position="626"/>
        <end position="694"/>
    </location>
</feature>
<keyword evidence="5" id="KW-0479">Metal-binding</keyword>
<sequence length="740" mass="80931">MEIKKYTTEFAGKPLSVEFTPLAEQANGSVIVRYGGTVVLANATMGRPREGGSFFPLTVDFEEKYYAAGKILGSRFVRREARPSEEAILVSRIIDRTIRPLFDQRIRNDVQVIVTALSVDGENDPDVPAVLAASIALATSDIPWNGPICGVRVVKKDDAYIINPSYAEREGVLLETIFCGKGGKVNMIETEAHEASERDMIAALELGLKEIEKLNTFQASVVGEIGKVKIVLDLPEISPELRALFDEHIATHLDKSMYEPDKTVWVANINALKKEWFTLVETNLPETPKSLSDEIFEDAVSDIVHKHVLEAEPGAERRPDGRGAKQIRKLFATARFLERTHGSGVFFRGQTHILSVATLGAPGDVLLIEGMSVREKRHFMHHYNFPPYSVGETGPMRGPGRREIGHGALAEKALRAMIPPKEEFPYTIRLVSETLSSNGSSSMGSVCGSSVALMDAGVPIKRHIAGISMGLMMESDTKYRILTDIQGPEDHHGDMDFKAAGTREGLTAIQMDVKVEGVTVQMLAEALEQAKDARFQILSVLESVIAEPRKELSPYAPRIITMKIDPLKIREVIGPGGKVINEIIEKTGAQIDIEQDGTIFITGTDEASAKNAVAIIDEITHEYEVGEKFEGVVTRLFNFGAMVEFAPNQEGLVHVSELAPWRVEQVTDVVDIGDKVPVQIISIDEQGRVNLSIKEVATIEPKPHAAHKERSPRAGGGEGGGHSGGHRREGGHAGGHHGRR</sequence>
<dbReference type="InterPro" id="IPR012162">
    <property type="entry name" value="PNPase"/>
</dbReference>
<keyword evidence="3 5" id="KW-0548">Nucleotidyltransferase</keyword>
<evidence type="ECO:0000259" key="7">
    <source>
        <dbReference type="PROSITE" id="PS50126"/>
    </source>
</evidence>
<dbReference type="FunFam" id="3.30.230.70:FF:000001">
    <property type="entry name" value="Polyribonucleotide nucleotidyltransferase"/>
    <property type="match status" value="1"/>
</dbReference>
<keyword evidence="5" id="KW-0460">Magnesium</keyword>
<dbReference type="EMBL" id="MHNL01000001">
    <property type="protein sequence ID" value="OGZ46218.1"/>
    <property type="molecule type" value="Genomic_DNA"/>
</dbReference>
<dbReference type="Pfam" id="PF03725">
    <property type="entry name" value="RNase_PH_C"/>
    <property type="match status" value="1"/>
</dbReference>
<dbReference type="SUPFAM" id="SSF54211">
    <property type="entry name" value="Ribosomal protein S5 domain 2-like"/>
    <property type="match status" value="2"/>
</dbReference>
<gene>
    <name evidence="5" type="primary">pnp</name>
    <name evidence="8" type="ORF">A2756_06470</name>
</gene>